<dbReference type="Gene3D" id="1.10.3680.10">
    <property type="entry name" value="TerB-like"/>
    <property type="match status" value="1"/>
</dbReference>
<dbReference type="InterPro" id="IPR029024">
    <property type="entry name" value="TerB-like"/>
</dbReference>
<organism evidence="2 3">
    <name type="scientific">Ponticaulis profundi</name>
    <dbReference type="NCBI Taxonomy" id="2665222"/>
    <lineage>
        <taxon>Bacteria</taxon>
        <taxon>Pseudomonadati</taxon>
        <taxon>Pseudomonadota</taxon>
        <taxon>Alphaproteobacteria</taxon>
        <taxon>Hyphomonadales</taxon>
        <taxon>Hyphomonadaceae</taxon>
        <taxon>Ponticaulis</taxon>
    </lineage>
</organism>
<accession>A0ABW1SCS4</accession>
<dbReference type="InterPro" id="IPR007791">
    <property type="entry name" value="DjlA_N"/>
</dbReference>
<gene>
    <name evidence="2" type="ORF">ACFQDM_14630</name>
</gene>
<protein>
    <submittedName>
        <fullName evidence="2">TerB family tellurite resistance protein</fullName>
    </submittedName>
</protein>
<evidence type="ECO:0000259" key="1">
    <source>
        <dbReference type="Pfam" id="PF05099"/>
    </source>
</evidence>
<dbReference type="Proteomes" id="UP001596303">
    <property type="component" value="Unassembled WGS sequence"/>
</dbReference>
<dbReference type="EMBL" id="JBHSSW010000028">
    <property type="protein sequence ID" value="MFC6199319.1"/>
    <property type="molecule type" value="Genomic_DNA"/>
</dbReference>
<comment type="caution">
    <text evidence="2">The sequence shown here is derived from an EMBL/GenBank/DDBJ whole genome shotgun (WGS) entry which is preliminary data.</text>
</comment>
<dbReference type="SUPFAM" id="SSF158682">
    <property type="entry name" value="TerB-like"/>
    <property type="match status" value="1"/>
</dbReference>
<proteinExistence type="predicted"/>
<name>A0ABW1SCS4_9PROT</name>
<evidence type="ECO:0000313" key="2">
    <source>
        <dbReference type="EMBL" id="MFC6199319.1"/>
    </source>
</evidence>
<reference evidence="3" key="1">
    <citation type="journal article" date="2019" name="Int. J. Syst. Evol. Microbiol.">
        <title>The Global Catalogue of Microorganisms (GCM) 10K type strain sequencing project: providing services to taxonomists for standard genome sequencing and annotation.</title>
        <authorList>
            <consortium name="The Broad Institute Genomics Platform"/>
            <consortium name="The Broad Institute Genome Sequencing Center for Infectious Disease"/>
            <person name="Wu L."/>
            <person name="Ma J."/>
        </authorList>
    </citation>
    <scope>NUCLEOTIDE SEQUENCE [LARGE SCALE GENOMIC DNA]</scope>
    <source>
        <strain evidence="3">CGMCC-1.15741</strain>
    </source>
</reference>
<feature type="domain" description="Co-chaperone DjlA N-terminal" evidence="1">
    <location>
        <begin position="27"/>
        <end position="142"/>
    </location>
</feature>
<evidence type="ECO:0000313" key="3">
    <source>
        <dbReference type="Proteomes" id="UP001596303"/>
    </source>
</evidence>
<dbReference type="CDD" id="cd07313">
    <property type="entry name" value="terB_like_2"/>
    <property type="match status" value="1"/>
</dbReference>
<dbReference type="RefSeq" id="WP_377380269.1">
    <property type="nucleotide sequence ID" value="NZ_JBHSSW010000028.1"/>
</dbReference>
<sequence>MLNWLKSLMSRPDEDVAETGRTDDPKVAAAALLVETALSDGIYADIEEARILHVLTNTFAIDETEARSILSDAEDLAEHASGAHQYTKIVKSLPADACIRFIEGLYYVSFADGEKCPIEDAFVRHVASLLHVEDRDRAEARQRAEEKSQTEA</sequence>
<keyword evidence="3" id="KW-1185">Reference proteome</keyword>
<dbReference type="Pfam" id="PF05099">
    <property type="entry name" value="TerB"/>
    <property type="match status" value="1"/>
</dbReference>